<feature type="transmembrane region" description="Helical" evidence="9">
    <location>
        <begin position="34"/>
        <end position="54"/>
    </location>
</feature>
<evidence type="ECO:0000256" key="5">
    <source>
        <dbReference type="ARBA" id="ARBA00022692"/>
    </source>
</evidence>
<dbReference type="RefSeq" id="WP_118889115.1">
    <property type="nucleotide sequence ID" value="NZ_JBHTNL010000002.1"/>
</dbReference>
<sequence>MFQVILYFSLLVLSISLVLFLTRIIKGPSTQDRILGLDCIGVTLVGFIGIIMILQETIAYSDIILVLSILAFVGTVAMSKFMERGAVFDRD</sequence>
<evidence type="ECO:0000256" key="1">
    <source>
        <dbReference type="ARBA" id="ARBA00004651"/>
    </source>
</evidence>
<protein>
    <submittedName>
        <fullName evidence="10">Na(+)/H(+) antiporter subunit F1</fullName>
    </submittedName>
</protein>
<dbReference type="PANTHER" id="PTHR34702">
    <property type="entry name" value="NA(+)/H(+) ANTIPORTER SUBUNIT F1"/>
    <property type="match status" value="1"/>
</dbReference>
<dbReference type="Proteomes" id="UP000285456">
    <property type="component" value="Unassembled WGS sequence"/>
</dbReference>
<dbReference type="InterPro" id="IPR007208">
    <property type="entry name" value="MrpF/PhaF-like"/>
</dbReference>
<dbReference type="GO" id="GO:0005886">
    <property type="term" value="C:plasma membrane"/>
    <property type="evidence" value="ECO:0007669"/>
    <property type="project" value="UniProtKB-SubCell"/>
</dbReference>
<evidence type="ECO:0000256" key="2">
    <source>
        <dbReference type="ARBA" id="ARBA00009212"/>
    </source>
</evidence>
<name>A0A417YJE8_9BACI</name>
<keyword evidence="7 8" id="KW-0472">Membrane</keyword>
<keyword evidence="11" id="KW-1185">Reference proteome</keyword>
<evidence type="ECO:0000256" key="8">
    <source>
        <dbReference type="PIRNR" id="PIRNR028784"/>
    </source>
</evidence>
<keyword evidence="5 9" id="KW-0812">Transmembrane</keyword>
<comment type="subcellular location">
    <subcellularLocation>
        <location evidence="1 8">Cell membrane</location>
        <topology evidence="1 8">Multi-pass membrane protein</topology>
    </subcellularLocation>
</comment>
<comment type="similarity">
    <text evidence="2 8">Belongs to the CPA3 antiporters (TC 2.A.63) subunit F family.</text>
</comment>
<gene>
    <name evidence="10" type="ORF">D1B32_08700</name>
</gene>
<keyword evidence="3 8" id="KW-0813">Transport</keyword>
<evidence type="ECO:0000313" key="11">
    <source>
        <dbReference type="Proteomes" id="UP000285456"/>
    </source>
</evidence>
<dbReference type="GO" id="GO:0015385">
    <property type="term" value="F:sodium:proton antiporter activity"/>
    <property type="evidence" value="ECO:0007669"/>
    <property type="project" value="TreeGrafter"/>
</dbReference>
<keyword evidence="8" id="KW-0050">Antiport</keyword>
<evidence type="ECO:0000256" key="9">
    <source>
        <dbReference type="SAM" id="Phobius"/>
    </source>
</evidence>
<accession>A0A417YJE8</accession>
<feature type="transmembrane region" description="Helical" evidence="9">
    <location>
        <begin position="60"/>
        <end position="78"/>
    </location>
</feature>
<evidence type="ECO:0000256" key="3">
    <source>
        <dbReference type="ARBA" id="ARBA00022448"/>
    </source>
</evidence>
<dbReference type="NCBIfam" id="NF009248">
    <property type="entry name" value="PRK12600.1"/>
    <property type="match status" value="1"/>
</dbReference>
<dbReference type="PIRSF" id="PIRSF028784">
    <property type="entry name" value="MrpF"/>
    <property type="match status" value="1"/>
</dbReference>
<reference evidence="10 11" key="1">
    <citation type="journal article" date="2007" name="Int. J. Syst. Evol. Microbiol.">
        <title>Oceanobacillus profundus sp. nov., isolated from a deep-sea sediment core.</title>
        <authorList>
            <person name="Kim Y.G."/>
            <person name="Choi D.H."/>
            <person name="Hyun S."/>
            <person name="Cho B.C."/>
        </authorList>
    </citation>
    <scope>NUCLEOTIDE SEQUENCE [LARGE SCALE GENOMIC DNA]</scope>
    <source>
        <strain evidence="10 11">DSM 18246</strain>
    </source>
</reference>
<evidence type="ECO:0000256" key="4">
    <source>
        <dbReference type="ARBA" id="ARBA00022475"/>
    </source>
</evidence>
<proteinExistence type="inferred from homology"/>
<keyword evidence="4 8" id="KW-1003">Cell membrane</keyword>
<evidence type="ECO:0000256" key="7">
    <source>
        <dbReference type="ARBA" id="ARBA00023136"/>
    </source>
</evidence>
<dbReference type="Pfam" id="PF04066">
    <property type="entry name" value="MrpF_PhaF"/>
    <property type="match status" value="1"/>
</dbReference>
<evidence type="ECO:0000313" key="10">
    <source>
        <dbReference type="EMBL" id="RHW33112.1"/>
    </source>
</evidence>
<dbReference type="AlphaFoldDB" id="A0A417YJE8"/>
<keyword evidence="6 9" id="KW-1133">Transmembrane helix</keyword>
<feature type="transmembrane region" description="Helical" evidence="9">
    <location>
        <begin position="6"/>
        <end position="22"/>
    </location>
</feature>
<dbReference type="PANTHER" id="PTHR34702:SF1">
    <property type="entry name" value="NA(+)_H(+) ANTIPORTER SUBUNIT F"/>
    <property type="match status" value="1"/>
</dbReference>
<comment type="caution">
    <text evidence="10">The sequence shown here is derived from an EMBL/GenBank/DDBJ whole genome shotgun (WGS) entry which is preliminary data.</text>
</comment>
<dbReference type="EMBL" id="QWEH01000004">
    <property type="protein sequence ID" value="RHW33112.1"/>
    <property type="molecule type" value="Genomic_DNA"/>
</dbReference>
<evidence type="ECO:0000256" key="6">
    <source>
        <dbReference type="ARBA" id="ARBA00022989"/>
    </source>
</evidence>
<keyword evidence="8" id="KW-0406">Ion transport</keyword>
<dbReference type="OrthoDB" id="9799958at2"/>
<organism evidence="10 11">
    <name type="scientific">Oceanobacillus profundus</name>
    <dbReference type="NCBI Taxonomy" id="372463"/>
    <lineage>
        <taxon>Bacteria</taxon>
        <taxon>Bacillati</taxon>
        <taxon>Bacillota</taxon>
        <taxon>Bacilli</taxon>
        <taxon>Bacillales</taxon>
        <taxon>Bacillaceae</taxon>
        <taxon>Oceanobacillus</taxon>
    </lineage>
</organism>